<dbReference type="Pfam" id="PF03248">
    <property type="entry name" value="Rer1"/>
    <property type="match status" value="1"/>
</dbReference>
<feature type="transmembrane region" description="Helical" evidence="6">
    <location>
        <begin position="32"/>
        <end position="52"/>
    </location>
</feature>
<keyword evidence="8" id="KW-1185">Reference proteome</keyword>
<dbReference type="AlphaFoldDB" id="A0A6A5BRS3"/>
<dbReference type="PANTHER" id="PTHR10743">
    <property type="entry name" value="PROTEIN RER1"/>
    <property type="match status" value="1"/>
</dbReference>
<dbReference type="GO" id="GO:0005783">
    <property type="term" value="C:endoplasmic reticulum"/>
    <property type="evidence" value="ECO:0007669"/>
    <property type="project" value="GOC"/>
</dbReference>
<feature type="transmembrane region" description="Helical" evidence="6">
    <location>
        <begin position="58"/>
        <end position="76"/>
    </location>
</feature>
<evidence type="ECO:0000256" key="5">
    <source>
        <dbReference type="ARBA" id="ARBA00023136"/>
    </source>
</evidence>
<dbReference type="GeneID" id="68111998"/>
<dbReference type="VEuPathDB" id="AmoebaDB:NfTy_085240"/>
<evidence type="ECO:0000256" key="4">
    <source>
        <dbReference type="ARBA" id="ARBA00022989"/>
    </source>
</evidence>
<evidence type="ECO:0000256" key="2">
    <source>
        <dbReference type="ARBA" id="ARBA00006070"/>
    </source>
</evidence>
<keyword evidence="5 6" id="KW-0472">Membrane</keyword>
<reference evidence="7 8" key="1">
    <citation type="journal article" date="2019" name="Sci. Rep.">
        <title>Nanopore sequencing improves the draft genome of the human pathogenic amoeba Naegleria fowleri.</title>
        <authorList>
            <person name="Liechti N."/>
            <person name="Schurch N."/>
            <person name="Bruggmann R."/>
            <person name="Wittwer M."/>
        </authorList>
    </citation>
    <scope>NUCLEOTIDE SEQUENCE [LARGE SCALE GENOMIC DNA]</scope>
    <source>
        <strain evidence="7 8">ATCC 30894</strain>
    </source>
</reference>
<dbReference type="OMA" id="WVMLFIL"/>
<evidence type="ECO:0000256" key="6">
    <source>
        <dbReference type="SAM" id="Phobius"/>
    </source>
</evidence>
<dbReference type="EMBL" id="VFQX01000041">
    <property type="protein sequence ID" value="KAF0976105.1"/>
    <property type="molecule type" value="Genomic_DNA"/>
</dbReference>
<dbReference type="RefSeq" id="XP_044560818.1">
    <property type="nucleotide sequence ID" value="XM_044708232.1"/>
</dbReference>
<evidence type="ECO:0000313" key="8">
    <source>
        <dbReference type="Proteomes" id="UP000444721"/>
    </source>
</evidence>
<comment type="caution">
    <text evidence="7">The sequence shown here is derived from an EMBL/GenBank/DDBJ whole genome shotgun (WGS) entry which is preliminary data.</text>
</comment>
<dbReference type="Proteomes" id="UP000444721">
    <property type="component" value="Unassembled WGS sequence"/>
</dbReference>
<evidence type="ECO:0000256" key="1">
    <source>
        <dbReference type="ARBA" id="ARBA00004141"/>
    </source>
</evidence>
<dbReference type="GO" id="GO:0000139">
    <property type="term" value="C:Golgi membrane"/>
    <property type="evidence" value="ECO:0007669"/>
    <property type="project" value="TreeGrafter"/>
</dbReference>
<protein>
    <recommendedName>
        <fullName evidence="9">Protein RER1</fullName>
    </recommendedName>
</protein>
<keyword evidence="3 6" id="KW-0812">Transmembrane</keyword>
<sequence length="276" mass="31044">MDFESDSSTGGSTFRAYSMKYQAFLDRLNGKVALRWTVLGFLFALFLFRVLYFHGWYIVTYGLGIYIINLFIAFITPKFKPQESEEEEDEENGLNVTLPNTSVGRNFSAGGMFGQPKVDPDEVKPFVRRLPEFKFWYSLTKAVIICLLLTSTRILDIPVYWPILLGYWILLLAITLRKQIRHMIKYKYVPFTIGKKSYGNSGTSVLGSALSGFVKPSSGGATPTTTATFNRTPQFGSYQSAFQQYTPTMTNPGLLNQQATFSAVSTHGNTNQKLAD</sequence>
<dbReference type="OrthoDB" id="448250at2759"/>
<organism evidence="7 8">
    <name type="scientific">Naegleria fowleri</name>
    <name type="common">Brain eating amoeba</name>
    <dbReference type="NCBI Taxonomy" id="5763"/>
    <lineage>
        <taxon>Eukaryota</taxon>
        <taxon>Discoba</taxon>
        <taxon>Heterolobosea</taxon>
        <taxon>Tetramitia</taxon>
        <taxon>Eutetramitia</taxon>
        <taxon>Vahlkampfiidae</taxon>
        <taxon>Naegleria</taxon>
    </lineage>
</organism>
<dbReference type="InterPro" id="IPR004932">
    <property type="entry name" value="Rer1"/>
</dbReference>
<dbReference type="VEuPathDB" id="AmoebaDB:NF0125520"/>
<dbReference type="GO" id="GO:0006621">
    <property type="term" value="P:protein retention in ER lumen"/>
    <property type="evidence" value="ECO:0007669"/>
    <property type="project" value="TreeGrafter"/>
</dbReference>
<comment type="subcellular location">
    <subcellularLocation>
        <location evidence="1">Membrane</location>
        <topology evidence="1">Multi-pass membrane protein</topology>
    </subcellularLocation>
</comment>
<proteinExistence type="inferred from homology"/>
<evidence type="ECO:0000313" key="7">
    <source>
        <dbReference type="EMBL" id="KAF0976105.1"/>
    </source>
</evidence>
<dbReference type="PANTHER" id="PTHR10743:SF0">
    <property type="entry name" value="PROTEIN RER1"/>
    <property type="match status" value="1"/>
</dbReference>
<name>A0A6A5BRS3_NAEFO</name>
<dbReference type="GO" id="GO:0006890">
    <property type="term" value="P:retrograde vesicle-mediated transport, Golgi to endoplasmic reticulum"/>
    <property type="evidence" value="ECO:0007669"/>
    <property type="project" value="TreeGrafter"/>
</dbReference>
<evidence type="ECO:0008006" key="9">
    <source>
        <dbReference type="Google" id="ProtNLM"/>
    </source>
</evidence>
<feature type="transmembrane region" description="Helical" evidence="6">
    <location>
        <begin position="160"/>
        <end position="177"/>
    </location>
</feature>
<gene>
    <name evidence="7" type="ORF">FDP41_004780</name>
</gene>
<accession>A0A6A5BRS3</accession>
<dbReference type="VEuPathDB" id="AmoebaDB:FDP41_004780"/>
<evidence type="ECO:0000256" key="3">
    <source>
        <dbReference type="ARBA" id="ARBA00022692"/>
    </source>
</evidence>
<keyword evidence="4 6" id="KW-1133">Transmembrane helix</keyword>
<comment type="similarity">
    <text evidence="2">Belongs to the RER1 family.</text>
</comment>